<sequence length="327" mass="35360">MSYRELILDLPKQFSWQPKMSGEHIRPKPRGLFVGHLFSSGFKRIVIAGMGGSRLAPDILKMHWPRKNIHIHSDYGLPDLGEGVLRDALVIANSYSGNTGETVSAAREAVSKDYTLAVVASGGELIKMAEENQLPHIIIPGGDIPSRLAVGYDLVALMALVGAEGGEMAACAGIDAAKLESRGQELAEHLSGGIPLIYAPESKKELGYAWKVILNETAKVPAFFNRFPELNHNEMAGFLDSKQLLTSFRCLILDDGDERLAKGIDKISELYNQKGISVTRVPLVQGAPLLAVVSSVILAHWTALALAEKAGVDPISTPSIEEFKKSL</sequence>
<name>A0A1F8GQC6_9BACT</name>
<accession>A0A1F8GQC6</accession>
<dbReference type="GO" id="GO:1901135">
    <property type="term" value="P:carbohydrate derivative metabolic process"/>
    <property type="evidence" value="ECO:0007669"/>
    <property type="project" value="InterPro"/>
</dbReference>
<dbReference type="Pfam" id="PF10432">
    <property type="entry name" value="bact-PGI_C"/>
    <property type="match status" value="1"/>
</dbReference>
<dbReference type="GO" id="GO:0005975">
    <property type="term" value="P:carbohydrate metabolic process"/>
    <property type="evidence" value="ECO:0007669"/>
    <property type="project" value="InterPro"/>
</dbReference>
<comment type="caution">
    <text evidence="4">The sequence shown here is derived from an EMBL/GenBank/DDBJ whole genome shotgun (WGS) entry which is preliminary data.</text>
</comment>
<dbReference type="GO" id="GO:0097367">
    <property type="term" value="F:carbohydrate derivative binding"/>
    <property type="evidence" value="ECO:0007669"/>
    <property type="project" value="InterPro"/>
</dbReference>
<dbReference type="PROSITE" id="PS51464">
    <property type="entry name" value="SIS"/>
    <property type="match status" value="1"/>
</dbReference>
<dbReference type="GO" id="GO:0004347">
    <property type="term" value="F:glucose-6-phosphate isomerase activity"/>
    <property type="evidence" value="ECO:0007669"/>
    <property type="project" value="InterPro"/>
</dbReference>
<dbReference type="InterPro" id="IPR001347">
    <property type="entry name" value="SIS_dom"/>
</dbReference>
<evidence type="ECO:0000256" key="2">
    <source>
        <dbReference type="ARBA" id="ARBA00023235"/>
    </source>
</evidence>
<dbReference type="AlphaFoldDB" id="A0A1F8GQC6"/>
<proteinExistence type="inferred from homology"/>
<reference evidence="4 5" key="1">
    <citation type="journal article" date="2016" name="Nat. Commun.">
        <title>Thousands of microbial genomes shed light on interconnected biogeochemical processes in an aquifer system.</title>
        <authorList>
            <person name="Anantharaman K."/>
            <person name="Brown C.T."/>
            <person name="Hug L.A."/>
            <person name="Sharon I."/>
            <person name="Castelle C.J."/>
            <person name="Probst A.J."/>
            <person name="Thomas B.C."/>
            <person name="Singh A."/>
            <person name="Wilkins M.J."/>
            <person name="Karaoz U."/>
            <person name="Brodie E.L."/>
            <person name="Williams K.H."/>
            <person name="Hubbard S.S."/>
            <person name="Banfield J.F."/>
        </authorList>
    </citation>
    <scope>NUCLEOTIDE SEQUENCE [LARGE SCALE GENOMIC DNA]</scope>
</reference>
<dbReference type="GO" id="GO:0004476">
    <property type="term" value="F:mannose-6-phosphate isomerase activity"/>
    <property type="evidence" value="ECO:0007669"/>
    <property type="project" value="InterPro"/>
</dbReference>
<dbReference type="InterPro" id="IPR019490">
    <property type="entry name" value="Glu6P/Mann6P_isomerase_C"/>
</dbReference>
<dbReference type="EMBL" id="MGKO01000008">
    <property type="protein sequence ID" value="OGN27622.1"/>
    <property type="molecule type" value="Genomic_DNA"/>
</dbReference>
<dbReference type="SUPFAM" id="SSF53697">
    <property type="entry name" value="SIS domain"/>
    <property type="match status" value="1"/>
</dbReference>
<keyword evidence="2" id="KW-0413">Isomerase</keyword>
<evidence type="ECO:0000256" key="1">
    <source>
        <dbReference type="ARBA" id="ARBA00010523"/>
    </source>
</evidence>
<dbReference type="Proteomes" id="UP000178444">
    <property type="component" value="Unassembled WGS sequence"/>
</dbReference>
<protein>
    <recommendedName>
        <fullName evidence="3">SIS domain-containing protein</fullName>
    </recommendedName>
</protein>
<gene>
    <name evidence="4" type="ORF">A2941_01360</name>
</gene>
<evidence type="ECO:0000313" key="4">
    <source>
        <dbReference type="EMBL" id="OGN27622.1"/>
    </source>
</evidence>
<dbReference type="CDD" id="cd05637">
    <property type="entry name" value="SIS_PGI_PMI_2"/>
    <property type="match status" value="1"/>
</dbReference>
<dbReference type="InterPro" id="IPR046348">
    <property type="entry name" value="SIS_dom_sf"/>
</dbReference>
<dbReference type="Gene3D" id="3.40.50.10490">
    <property type="entry name" value="Glucose-6-phosphate isomerase like protein, domain 1"/>
    <property type="match status" value="2"/>
</dbReference>
<comment type="similarity">
    <text evidence="1">Belongs to the PGI/PMI family.</text>
</comment>
<evidence type="ECO:0000313" key="5">
    <source>
        <dbReference type="Proteomes" id="UP000178444"/>
    </source>
</evidence>
<organism evidence="4 5">
    <name type="scientific">Candidatus Yanofskybacteria bacterium RIFCSPLOWO2_01_FULL_49_17</name>
    <dbReference type="NCBI Taxonomy" id="1802700"/>
    <lineage>
        <taxon>Bacteria</taxon>
        <taxon>Candidatus Yanofskyibacteriota</taxon>
    </lineage>
</organism>
<evidence type="ECO:0000259" key="3">
    <source>
        <dbReference type="PROSITE" id="PS51464"/>
    </source>
</evidence>
<feature type="domain" description="SIS" evidence="3">
    <location>
        <begin position="34"/>
        <end position="179"/>
    </location>
</feature>